<dbReference type="EMBL" id="GBXM01090404">
    <property type="protein sequence ID" value="JAH18173.1"/>
    <property type="molecule type" value="Transcribed_RNA"/>
</dbReference>
<dbReference type="AlphaFoldDB" id="A0A0E9QPS0"/>
<reference evidence="2" key="1">
    <citation type="submission" date="2014-11" db="EMBL/GenBank/DDBJ databases">
        <authorList>
            <person name="Amaro Gonzalez C."/>
        </authorList>
    </citation>
    <scope>NUCLEOTIDE SEQUENCE</scope>
</reference>
<accession>A0A0E9QPS0</accession>
<evidence type="ECO:0000256" key="1">
    <source>
        <dbReference type="SAM" id="MobiDB-lite"/>
    </source>
</evidence>
<reference evidence="2" key="2">
    <citation type="journal article" date="2015" name="Fish Shellfish Immunol.">
        <title>Early steps in the European eel (Anguilla anguilla)-Vibrio vulnificus interaction in the gills: Role of the RtxA13 toxin.</title>
        <authorList>
            <person name="Callol A."/>
            <person name="Pajuelo D."/>
            <person name="Ebbesson L."/>
            <person name="Teles M."/>
            <person name="MacKenzie S."/>
            <person name="Amaro C."/>
        </authorList>
    </citation>
    <scope>NUCLEOTIDE SEQUENCE</scope>
</reference>
<sequence>MYLLMNCSKPTRRSSMKDSSKMPSSPGRQLSLQCLPRQGDVQSVQDKVFNFFYF</sequence>
<organism evidence="2">
    <name type="scientific">Anguilla anguilla</name>
    <name type="common">European freshwater eel</name>
    <name type="synonym">Muraena anguilla</name>
    <dbReference type="NCBI Taxonomy" id="7936"/>
    <lineage>
        <taxon>Eukaryota</taxon>
        <taxon>Metazoa</taxon>
        <taxon>Chordata</taxon>
        <taxon>Craniata</taxon>
        <taxon>Vertebrata</taxon>
        <taxon>Euteleostomi</taxon>
        <taxon>Actinopterygii</taxon>
        <taxon>Neopterygii</taxon>
        <taxon>Teleostei</taxon>
        <taxon>Anguilliformes</taxon>
        <taxon>Anguillidae</taxon>
        <taxon>Anguilla</taxon>
    </lineage>
</organism>
<protein>
    <submittedName>
        <fullName evidence="2">Uncharacterized protein</fullName>
    </submittedName>
</protein>
<name>A0A0E9QPS0_ANGAN</name>
<proteinExistence type="predicted"/>
<evidence type="ECO:0000313" key="2">
    <source>
        <dbReference type="EMBL" id="JAH18173.1"/>
    </source>
</evidence>
<feature type="region of interest" description="Disordered" evidence="1">
    <location>
        <begin position="1"/>
        <end position="29"/>
    </location>
</feature>